<gene>
    <name evidence="11" type="ORF">PMEA_00009230</name>
</gene>
<name>A0AAU9WNR1_9CNID</name>
<comment type="subcellular location">
    <subcellularLocation>
        <location evidence="1">Membrane</location>
        <topology evidence="1">Multi-pass membrane protein</topology>
    </subcellularLocation>
</comment>
<evidence type="ECO:0000256" key="6">
    <source>
        <dbReference type="ARBA" id="ARBA00023136"/>
    </source>
</evidence>
<keyword evidence="7" id="KW-0407">Ion channel</keyword>
<keyword evidence="9" id="KW-0732">Signal</keyword>
<sequence>MKLSFVVISAALLMSQFFLAQGLFLPWSKIKNDSTDGFLISMKRLDLNKKNEGGDLEKLKNITRQVSLDNRCFGDPEGPISVGFHSYHPYVSFAMAGKSLHLRGMFPSILADTLDYCCQGGMDKVKFAKMFKTPLEAEDRFLKDDVNEYDFTFPVHAPEGTKSFRDHPFIPLVHVPSVVFLAYDGNERTTKTHAIATTILKAWPIMVFILLTATFSGIIIWFLDHRQNPQEFPQSFRKGVWEGFWWALVTMTTVGYGDRSPKSLLGRVFCIVWIITGLVIISIFIAMVTASLAATTHPHFPIHGSLIGVVNGSEEYKLGVLMNAEMKIFPKIYGVTKALLESKIDGAFVDSFTITAHLDLIKSHPIRTERTIEHPVTYGMVLAGNSTRMADCARSYLENYPRKVFQRIADHLKPLKNPSDSISEEVMAAEKLFYEEGAFKLIVYCGVAILGLLFIAGLLYEVLAKKYLQPKRLREENNYQNVELVKQTNPADDQASNPTEGDLEELLQDYKAFHDSWVAKCKRLHGKPYGC</sequence>
<dbReference type="SUPFAM" id="SSF81324">
    <property type="entry name" value="Voltage-gated potassium channels"/>
    <property type="match status" value="1"/>
</dbReference>
<evidence type="ECO:0000313" key="12">
    <source>
        <dbReference type="Proteomes" id="UP001159428"/>
    </source>
</evidence>
<dbReference type="Pfam" id="PF07885">
    <property type="entry name" value="Ion_trans_2"/>
    <property type="match status" value="1"/>
</dbReference>
<dbReference type="GO" id="GO:0005251">
    <property type="term" value="F:delayed rectifier potassium channel activity"/>
    <property type="evidence" value="ECO:0007669"/>
    <property type="project" value="TreeGrafter"/>
</dbReference>
<dbReference type="SUPFAM" id="SSF53850">
    <property type="entry name" value="Periplasmic binding protein-like II"/>
    <property type="match status" value="1"/>
</dbReference>
<keyword evidence="2" id="KW-0813">Transport</keyword>
<evidence type="ECO:0000256" key="2">
    <source>
        <dbReference type="ARBA" id="ARBA00022448"/>
    </source>
</evidence>
<keyword evidence="4 8" id="KW-1133">Transmembrane helix</keyword>
<comment type="caution">
    <text evidence="11">The sequence shown here is derived from an EMBL/GenBank/DDBJ whole genome shotgun (WGS) entry which is preliminary data.</text>
</comment>
<feature type="transmembrane region" description="Helical" evidence="8">
    <location>
        <begin position="268"/>
        <end position="294"/>
    </location>
</feature>
<keyword evidence="3 8" id="KW-0812">Transmembrane</keyword>
<dbReference type="AlphaFoldDB" id="A0AAU9WNR1"/>
<dbReference type="InterPro" id="IPR028325">
    <property type="entry name" value="VG_K_chnl"/>
</dbReference>
<evidence type="ECO:0000256" key="1">
    <source>
        <dbReference type="ARBA" id="ARBA00004141"/>
    </source>
</evidence>
<dbReference type="PRINTS" id="PR00169">
    <property type="entry name" value="KCHANNEL"/>
</dbReference>
<feature type="domain" description="Potassium channel" evidence="10">
    <location>
        <begin position="209"/>
        <end position="290"/>
    </location>
</feature>
<dbReference type="PANTHER" id="PTHR11537:SF252">
    <property type="entry name" value="POTASSIUM VOLTAGE-GATED CHANNEL PROTEIN SHAW"/>
    <property type="match status" value="1"/>
</dbReference>
<dbReference type="Gene3D" id="1.10.287.70">
    <property type="match status" value="1"/>
</dbReference>
<evidence type="ECO:0000256" key="7">
    <source>
        <dbReference type="ARBA" id="ARBA00023303"/>
    </source>
</evidence>
<dbReference type="InterPro" id="IPR013099">
    <property type="entry name" value="K_chnl_dom"/>
</dbReference>
<dbReference type="EMBL" id="CALNXJ010000018">
    <property type="protein sequence ID" value="CAH3120689.1"/>
    <property type="molecule type" value="Genomic_DNA"/>
</dbReference>
<keyword evidence="12" id="KW-1185">Reference proteome</keyword>
<evidence type="ECO:0000256" key="5">
    <source>
        <dbReference type="ARBA" id="ARBA00023065"/>
    </source>
</evidence>
<dbReference type="GO" id="GO:0001508">
    <property type="term" value="P:action potential"/>
    <property type="evidence" value="ECO:0007669"/>
    <property type="project" value="TreeGrafter"/>
</dbReference>
<evidence type="ECO:0000256" key="4">
    <source>
        <dbReference type="ARBA" id="ARBA00022989"/>
    </source>
</evidence>
<feature type="transmembrane region" description="Helical" evidence="8">
    <location>
        <begin position="202"/>
        <end position="223"/>
    </location>
</feature>
<evidence type="ECO:0000256" key="8">
    <source>
        <dbReference type="SAM" id="Phobius"/>
    </source>
</evidence>
<dbReference type="GO" id="GO:0008076">
    <property type="term" value="C:voltage-gated potassium channel complex"/>
    <property type="evidence" value="ECO:0007669"/>
    <property type="project" value="InterPro"/>
</dbReference>
<keyword evidence="5" id="KW-0406">Ion transport</keyword>
<dbReference type="PANTHER" id="PTHR11537">
    <property type="entry name" value="VOLTAGE-GATED POTASSIUM CHANNEL"/>
    <property type="match status" value="1"/>
</dbReference>
<proteinExistence type="predicted"/>
<feature type="chain" id="PRO_5043404053" description="Potassium channel domain-containing protein" evidence="9">
    <location>
        <begin position="23"/>
        <end position="531"/>
    </location>
</feature>
<feature type="transmembrane region" description="Helical" evidence="8">
    <location>
        <begin position="441"/>
        <end position="464"/>
    </location>
</feature>
<evidence type="ECO:0000313" key="11">
    <source>
        <dbReference type="EMBL" id="CAH3120689.1"/>
    </source>
</evidence>
<dbReference type="FunFam" id="1.10.287.70:FF:000350">
    <property type="entry name" value="Predicted protein"/>
    <property type="match status" value="1"/>
</dbReference>
<protein>
    <recommendedName>
        <fullName evidence="10">Potassium channel domain-containing protein</fullName>
    </recommendedName>
</protein>
<dbReference type="GO" id="GO:0015276">
    <property type="term" value="F:ligand-gated monoatomic ion channel activity"/>
    <property type="evidence" value="ECO:0007669"/>
    <property type="project" value="InterPro"/>
</dbReference>
<evidence type="ECO:0000259" key="10">
    <source>
        <dbReference type="Pfam" id="PF07885"/>
    </source>
</evidence>
<evidence type="ECO:0000256" key="9">
    <source>
        <dbReference type="SAM" id="SignalP"/>
    </source>
</evidence>
<feature type="signal peptide" evidence="9">
    <location>
        <begin position="1"/>
        <end position="22"/>
    </location>
</feature>
<dbReference type="Proteomes" id="UP001159428">
    <property type="component" value="Unassembled WGS sequence"/>
</dbReference>
<keyword evidence="6 8" id="KW-0472">Membrane</keyword>
<organism evidence="11 12">
    <name type="scientific">Pocillopora meandrina</name>
    <dbReference type="NCBI Taxonomy" id="46732"/>
    <lineage>
        <taxon>Eukaryota</taxon>
        <taxon>Metazoa</taxon>
        <taxon>Cnidaria</taxon>
        <taxon>Anthozoa</taxon>
        <taxon>Hexacorallia</taxon>
        <taxon>Scleractinia</taxon>
        <taxon>Astrocoeniina</taxon>
        <taxon>Pocilloporidae</taxon>
        <taxon>Pocillopora</taxon>
    </lineage>
</organism>
<reference evidence="11 12" key="1">
    <citation type="submission" date="2022-05" db="EMBL/GenBank/DDBJ databases">
        <authorList>
            <consortium name="Genoscope - CEA"/>
            <person name="William W."/>
        </authorList>
    </citation>
    <scope>NUCLEOTIDE SEQUENCE [LARGE SCALE GENOMIC DNA]</scope>
</reference>
<accession>A0AAU9WNR1</accession>
<evidence type="ECO:0000256" key="3">
    <source>
        <dbReference type="ARBA" id="ARBA00022692"/>
    </source>
</evidence>